<proteinExistence type="predicted"/>
<dbReference type="Gene3D" id="1.10.10.410">
    <property type="match status" value="1"/>
</dbReference>
<sequence length="151" mass="17073">MREAINAALQRAVAEGKKGRAATLRLIQATIRDRDAQAREAGGEGVGDDDVLEILHKMLKQREQSTREYEEAGQVGLAEQEREESDIIREFLPRQLSEKEVRGICEEVVRDINAHGLRDMGRCMNALKQRFPGQMDFTQASCVVKDLLRTH</sequence>
<dbReference type="Pfam" id="PF09424">
    <property type="entry name" value="YqeY"/>
    <property type="match status" value="1"/>
</dbReference>
<evidence type="ECO:0000313" key="1">
    <source>
        <dbReference type="EMBL" id="MBA5777881.1"/>
    </source>
</evidence>
<accession>A0A839AE99</accession>
<dbReference type="InterPro" id="IPR042184">
    <property type="entry name" value="YqeY/Aim41_N"/>
</dbReference>
<protein>
    <submittedName>
        <fullName evidence="1">GatB/YqeY domain-containing protein</fullName>
    </submittedName>
</protein>
<reference evidence="1 2" key="1">
    <citation type="submission" date="2020-07" db="EMBL/GenBank/DDBJ databases">
        <title>Stappia sp., F7233, whole genome shotgun sequencing project.</title>
        <authorList>
            <person name="Jiang S."/>
            <person name="Liu Z.W."/>
            <person name="Du Z.J."/>
        </authorList>
    </citation>
    <scope>NUCLEOTIDE SEQUENCE [LARGE SCALE GENOMIC DNA]</scope>
    <source>
        <strain evidence="1 2">F7233</strain>
    </source>
</reference>
<name>A0A839AE99_9HYPH</name>
<dbReference type="Gene3D" id="1.10.1510.10">
    <property type="entry name" value="Uncharacterised protein YqeY/AIM41 PF09424, N-terminal domain"/>
    <property type="match status" value="1"/>
</dbReference>
<keyword evidence="2" id="KW-1185">Reference proteome</keyword>
<dbReference type="RefSeq" id="WP_182165652.1">
    <property type="nucleotide sequence ID" value="NZ_JACFXV010000053.1"/>
</dbReference>
<dbReference type="PANTHER" id="PTHR28055">
    <property type="entry name" value="ALTERED INHERITANCE OF MITOCHONDRIA PROTEIN 41, MITOCHONDRIAL"/>
    <property type="match status" value="1"/>
</dbReference>
<dbReference type="EMBL" id="JACFXV010000053">
    <property type="protein sequence ID" value="MBA5777881.1"/>
    <property type="molecule type" value="Genomic_DNA"/>
</dbReference>
<dbReference type="GO" id="GO:0016884">
    <property type="term" value="F:carbon-nitrogen ligase activity, with glutamine as amido-N-donor"/>
    <property type="evidence" value="ECO:0007669"/>
    <property type="project" value="InterPro"/>
</dbReference>
<dbReference type="PANTHER" id="PTHR28055:SF1">
    <property type="entry name" value="ALTERED INHERITANCE OF MITOCHONDRIA PROTEIN 41, MITOCHONDRIAL"/>
    <property type="match status" value="1"/>
</dbReference>
<dbReference type="InterPro" id="IPR023168">
    <property type="entry name" value="GatB_Yqey_C_2"/>
</dbReference>
<dbReference type="SUPFAM" id="SSF89095">
    <property type="entry name" value="GatB/YqeY motif"/>
    <property type="match status" value="1"/>
</dbReference>
<dbReference type="AlphaFoldDB" id="A0A839AE99"/>
<dbReference type="InterPro" id="IPR003789">
    <property type="entry name" value="Asn/Gln_tRNA_amidoTrase-B-like"/>
</dbReference>
<organism evidence="1 2">
    <name type="scientific">Stappia albiluteola</name>
    <dbReference type="NCBI Taxonomy" id="2758565"/>
    <lineage>
        <taxon>Bacteria</taxon>
        <taxon>Pseudomonadati</taxon>
        <taxon>Pseudomonadota</taxon>
        <taxon>Alphaproteobacteria</taxon>
        <taxon>Hyphomicrobiales</taxon>
        <taxon>Stappiaceae</taxon>
        <taxon>Stappia</taxon>
    </lineage>
</organism>
<evidence type="ECO:0000313" key="2">
    <source>
        <dbReference type="Proteomes" id="UP000541109"/>
    </source>
</evidence>
<comment type="caution">
    <text evidence="1">The sequence shown here is derived from an EMBL/GenBank/DDBJ whole genome shotgun (WGS) entry which is preliminary data.</text>
</comment>
<gene>
    <name evidence="1" type="ORF">H2509_12185</name>
</gene>
<dbReference type="Proteomes" id="UP000541109">
    <property type="component" value="Unassembled WGS sequence"/>
</dbReference>
<dbReference type="InterPro" id="IPR019004">
    <property type="entry name" value="YqeY/Aim41"/>
</dbReference>